<organism evidence="2 3">
    <name type="scientific">Glycocaulis abyssi</name>
    <dbReference type="NCBI Taxonomy" id="1433403"/>
    <lineage>
        <taxon>Bacteria</taxon>
        <taxon>Pseudomonadati</taxon>
        <taxon>Pseudomonadota</taxon>
        <taxon>Alphaproteobacteria</taxon>
        <taxon>Maricaulales</taxon>
        <taxon>Maricaulaceae</taxon>
        <taxon>Glycocaulis</taxon>
    </lineage>
</organism>
<feature type="signal peptide" evidence="1">
    <location>
        <begin position="1"/>
        <end position="19"/>
    </location>
</feature>
<keyword evidence="3" id="KW-1185">Reference proteome</keyword>
<reference evidence="3" key="1">
    <citation type="journal article" date="2019" name="Int. J. Syst. Evol. Microbiol.">
        <title>The Global Catalogue of Microorganisms (GCM) 10K type strain sequencing project: providing services to taxonomists for standard genome sequencing and annotation.</title>
        <authorList>
            <consortium name="The Broad Institute Genomics Platform"/>
            <consortium name="The Broad Institute Genome Sequencing Center for Infectious Disease"/>
            <person name="Wu L."/>
            <person name="Ma J."/>
        </authorList>
    </citation>
    <scope>NUCLEOTIDE SEQUENCE [LARGE SCALE GENOMIC DNA]</scope>
    <source>
        <strain evidence="3">CCUG 62981</strain>
    </source>
</reference>
<evidence type="ECO:0000313" key="3">
    <source>
        <dbReference type="Proteomes" id="UP001596024"/>
    </source>
</evidence>
<dbReference type="InterPro" id="IPR012645">
    <property type="entry name" value="CHP02301"/>
</dbReference>
<evidence type="ECO:0000256" key="1">
    <source>
        <dbReference type="SAM" id="SignalP"/>
    </source>
</evidence>
<dbReference type="Pfam" id="PF09539">
    <property type="entry name" value="DUF2385"/>
    <property type="match status" value="1"/>
</dbReference>
<keyword evidence="1" id="KW-0732">Signal</keyword>
<sequence length="136" mass="15090">MIARLALLALLVPALTAFAPKPGTLARQAPAHGAAQSESTYPLEQLAGVLGELHALAFLCQGSGAQQWRRRMENLLALEAPEGNPRRQRMITRFNEGFRQHQQRRTRCGAESEMEAQRLALQGQALSETLRRNYAD</sequence>
<accession>A0ABV9N9A5</accession>
<feature type="chain" id="PRO_5045102425" evidence="1">
    <location>
        <begin position="20"/>
        <end position="136"/>
    </location>
</feature>
<comment type="caution">
    <text evidence="2">The sequence shown here is derived from an EMBL/GenBank/DDBJ whole genome shotgun (WGS) entry which is preliminary data.</text>
</comment>
<protein>
    <submittedName>
        <fullName evidence="2">TIGR02301 family protein</fullName>
    </submittedName>
</protein>
<dbReference type="RefSeq" id="WP_371392181.1">
    <property type="nucleotide sequence ID" value="NZ_CP163421.1"/>
</dbReference>
<proteinExistence type="predicted"/>
<evidence type="ECO:0000313" key="2">
    <source>
        <dbReference type="EMBL" id="MFC4724435.1"/>
    </source>
</evidence>
<gene>
    <name evidence="2" type="ORF">ACFPB0_03940</name>
</gene>
<dbReference type="EMBL" id="JBHSGQ010000001">
    <property type="protein sequence ID" value="MFC4724435.1"/>
    <property type="molecule type" value="Genomic_DNA"/>
</dbReference>
<dbReference type="NCBIfam" id="TIGR02301">
    <property type="entry name" value="TIGR02301 family protein"/>
    <property type="match status" value="1"/>
</dbReference>
<name>A0ABV9N9A5_9PROT</name>
<dbReference type="Proteomes" id="UP001596024">
    <property type="component" value="Unassembled WGS sequence"/>
</dbReference>